<feature type="domain" description="ABC transmembrane type-1" evidence="10">
    <location>
        <begin position="26"/>
        <end position="302"/>
    </location>
</feature>
<dbReference type="GO" id="GO:0140359">
    <property type="term" value="F:ABC-type transporter activity"/>
    <property type="evidence" value="ECO:0007669"/>
    <property type="project" value="InterPro"/>
</dbReference>
<proteinExistence type="predicted"/>
<keyword evidence="5 8" id="KW-1133">Transmembrane helix</keyword>
<dbReference type="PANTHER" id="PTHR24221:SF248">
    <property type="entry name" value="ABC TRANSPORTER TRANSMEMBRANE REGION"/>
    <property type="match status" value="1"/>
</dbReference>
<feature type="transmembrane region" description="Helical" evidence="8">
    <location>
        <begin position="21"/>
        <end position="48"/>
    </location>
</feature>
<dbReference type="GO" id="GO:0005886">
    <property type="term" value="C:plasma membrane"/>
    <property type="evidence" value="ECO:0007669"/>
    <property type="project" value="UniProtKB-SubCell"/>
</dbReference>
<evidence type="ECO:0000256" key="8">
    <source>
        <dbReference type="SAM" id="Phobius"/>
    </source>
</evidence>
<reference evidence="11 12" key="1">
    <citation type="submission" date="2017-08" db="EMBL/GenBank/DDBJ databases">
        <title>Infants hospitalized years apart are colonized by the same room-sourced microbial strains.</title>
        <authorList>
            <person name="Brooks B."/>
            <person name="Olm M.R."/>
            <person name="Firek B.A."/>
            <person name="Baker R."/>
            <person name="Thomas B.C."/>
            <person name="Morowitz M.J."/>
            <person name="Banfield J.F."/>
        </authorList>
    </citation>
    <scope>NUCLEOTIDE SEQUENCE [LARGE SCALE GENOMIC DNA]</scope>
    <source>
        <strain evidence="11">S2_005_002_R2_33</strain>
    </source>
</reference>
<dbReference type="Gene3D" id="1.20.1560.10">
    <property type="entry name" value="ABC transporter type 1, transmembrane domain"/>
    <property type="match status" value="1"/>
</dbReference>
<dbReference type="GO" id="GO:0005524">
    <property type="term" value="F:ATP binding"/>
    <property type="evidence" value="ECO:0007669"/>
    <property type="project" value="UniProtKB-KW"/>
</dbReference>
<dbReference type="Pfam" id="PF00005">
    <property type="entry name" value="ABC_tran"/>
    <property type="match status" value="1"/>
</dbReference>
<dbReference type="PROSITE" id="PS50893">
    <property type="entry name" value="ABC_TRANSPORTER_2"/>
    <property type="match status" value="1"/>
</dbReference>
<evidence type="ECO:0000256" key="6">
    <source>
        <dbReference type="ARBA" id="ARBA00023136"/>
    </source>
</evidence>
<dbReference type="InterPro" id="IPR011527">
    <property type="entry name" value="ABC1_TM_dom"/>
</dbReference>
<dbReference type="PROSITE" id="PS50929">
    <property type="entry name" value="ABC_TM1F"/>
    <property type="match status" value="1"/>
</dbReference>
<name>A0A2W5NFE4_9SPHN</name>
<dbReference type="Pfam" id="PF00664">
    <property type="entry name" value="ABC_membrane"/>
    <property type="match status" value="1"/>
</dbReference>
<dbReference type="SMART" id="SM00382">
    <property type="entry name" value="AAA"/>
    <property type="match status" value="1"/>
</dbReference>
<dbReference type="Gene3D" id="3.40.50.300">
    <property type="entry name" value="P-loop containing nucleotide triphosphate hydrolases"/>
    <property type="match status" value="1"/>
</dbReference>
<comment type="subcellular location">
    <subcellularLocation>
        <location evidence="1">Cell membrane</location>
        <topology evidence="1">Multi-pass membrane protein</topology>
    </subcellularLocation>
</comment>
<dbReference type="InterPro" id="IPR039421">
    <property type="entry name" value="Type_1_exporter"/>
</dbReference>
<dbReference type="AlphaFoldDB" id="A0A2W5NFE4"/>
<dbReference type="GO" id="GO:0016887">
    <property type="term" value="F:ATP hydrolysis activity"/>
    <property type="evidence" value="ECO:0007669"/>
    <property type="project" value="InterPro"/>
</dbReference>
<evidence type="ECO:0000313" key="12">
    <source>
        <dbReference type="Proteomes" id="UP000249082"/>
    </source>
</evidence>
<dbReference type="NCBIfam" id="TIGR01842">
    <property type="entry name" value="type_I_sec_PrtD"/>
    <property type="match status" value="1"/>
</dbReference>
<dbReference type="GO" id="GO:0030253">
    <property type="term" value="P:protein secretion by the type I secretion system"/>
    <property type="evidence" value="ECO:0007669"/>
    <property type="project" value="InterPro"/>
</dbReference>
<dbReference type="InterPro" id="IPR003593">
    <property type="entry name" value="AAA+_ATPase"/>
</dbReference>
<feature type="transmembrane region" description="Helical" evidence="8">
    <location>
        <begin position="157"/>
        <end position="176"/>
    </location>
</feature>
<keyword evidence="6 8" id="KW-0472">Membrane</keyword>
<dbReference type="InterPro" id="IPR017871">
    <property type="entry name" value="ABC_transporter-like_CS"/>
</dbReference>
<evidence type="ECO:0000256" key="2">
    <source>
        <dbReference type="ARBA" id="ARBA00022692"/>
    </source>
</evidence>
<gene>
    <name evidence="11" type="ORF">DI555_21255</name>
</gene>
<feature type="region of interest" description="Disordered" evidence="7">
    <location>
        <begin position="562"/>
        <end position="581"/>
    </location>
</feature>
<dbReference type="InterPro" id="IPR027417">
    <property type="entry name" value="P-loop_NTPase"/>
</dbReference>
<comment type="caution">
    <text evidence="11">The sequence shown here is derived from an EMBL/GenBank/DDBJ whole genome shotgun (WGS) entry which is preliminary data.</text>
</comment>
<sequence>MNVLAIRLSSELKVALAPLKHALIPILVISSIYNVLLLSGSFFMLLVYDDVLPSRSVPSLVSLLILVIVAYAFQALLDVIRGRIMVHLGSFFMRSVSDRILEVIARYELTRGTLPHGSQLIRDADSVRAYLSGPGPLAILDLPWIIIYLLFLSIFHWSIGLLSLFGVAVLLALMIANNRITSPLAKEAMRASAGRANLAEATRRNAEVLKALGMGKARHRQWHDVELDYLQANERFSYLSSTLGGLTKSFRMFLQSATLALGAFLVIDGRATGGIIIAGSILSARALAPVEQVISNWKGMVAARLSLARMRDLLEALPNRIEPMGLELPSRQVEAKGVTASPPGAQKVTLADVGFRLYAGDALAVVGRSGSGKTCLARSLCGVWPLLKGSIRLDGATLDQWPDDLISNIVGYVPQTIELFEGTIGQNISRFREKPDKDTIIQAARDADCHDLIVSLPGGYDYLIGPQGGGLSAGQQQRIALARAIYGNPFLVVLDEPNSNLDYEGEAALGAAIKRIRERKGIVVIVAHRPNVLTNVSHIMTMNAGRVERFETRSDFETRIRAHRSSKAGSDEAAAVTSDKNENQHVTIGKEISVGTVSTAAEVTGG</sequence>
<accession>A0A2W5NFE4</accession>
<dbReference type="SUPFAM" id="SSF90123">
    <property type="entry name" value="ABC transporter transmembrane region"/>
    <property type="match status" value="1"/>
</dbReference>
<protein>
    <submittedName>
        <fullName evidence="11">Type I secretion system permease/ATPase</fullName>
    </submittedName>
</protein>
<evidence type="ECO:0000256" key="4">
    <source>
        <dbReference type="ARBA" id="ARBA00022840"/>
    </source>
</evidence>
<evidence type="ECO:0000256" key="3">
    <source>
        <dbReference type="ARBA" id="ARBA00022741"/>
    </source>
</evidence>
<organism evidence="11 12">
    <name type="scientific">Novosphingobium pentaromativorans</name>
    <dbReference type="NCBI Taxonomy" id="205844"/>
    <lineage>
        <taxon>Bacteria</taxon>
        <taxon>Pseudomonadati</taxon>
        <taxon>Pseudomonadota</taxon>
        <taxon>Alphaproteobacteria</taxon>
        <taxon>Sphingomonadales</taxon>
        <taxon>Sphingomonadaceae</taxon>
        <taxon>Novosphingobium</taxon>
    </lineage>
</organism>
<evidence type="ECO:0000313" key="11">
    <source>
        <dbReference type="EMBL" id="PZQ51178.1"/>
    </source>
</evidence>
<feature type="transmembrane region" description="Helical" evidence="8">
    <location>
        <begin position="60"/>
        <end position="80"/>
    </location>
</feature>
<keyword evidence="2 8" id="KW-0812">Transmembrane</keyword>
<feature type="transmembrane region" description="Helical" evidence="8">
    <location>
        <begin position="129"/>
        <end position="151"/>
    </location>
</feature>
<evidence type="ECO:0000259" key="10">
    <source>
        <dbReference type="PROSITE" id="PS50929"/>
    </source>
</evidence>
<keyword evidence="3" id="KW-0547">Nucleotide-binding</keyword>
<dbReference type="PROSITE" id="PS00211">
    <property type="entry name" value="ABC_TRANSPORTER_1"/>
    <property type="match status" value="1"/>
</dbReference>
<evidence type="ECO:0000256" key="1">
    <source>
        <dbReference type="ARBA" id="ARBA00004651"/>
    </source>
</evidence>
<dbReference type="GO" id="GO:0034040">
    <property type="term" value="F:ATPase-coupled lipid transmembrane transporter activity"/>
    <property type="evidence" value="ECO:0007669"/>
    <property type="project" value="TreeGrafter"/>
</dbReference>
<evidence type="ECO:0000259" key="9">
    <source>
        <dbReference type="PROSITE" id="PS50893"/>
    </source>
</evidence>
<dbReference type="EMBL" id="QFPX01000026">
    <property type="protein sequence ID" value="PZQ51178.1"/>
    <property type="molecule type" value="Genomic_DNA"/>
</dbReference>
<dbReference type="InterPro" id="IPR036640">
    <property type="entry name" value="ABC1_TM_sf"/>
</dbReference>
<evidence type="ECO:0000256" key="5">
    <source>
        <dbReference type="ARBA" id="ARBA00022989"/>
    </source>
</evidence>
<dbReference type="InterPro" id="IPR010128">
    <property type="entry name" value="ATPase_T1SS_PrtD-like"/>
</dbReference>
<dbReference type="InterPro" id="IPR003439">
    <property type="entry name" value="ABC_transporter-like_ATP-bd"/>
</dbReference>
<dbReference type="PANTHER" id="PTHR24221">
    <property type="entry name" value="ATP-BINDING CASSETTE SUB-FAMILY B"/>
    <property type="match status" value="1"/>
</dbReference>
<feature type="domain" description="ABC transporter" evidence="9">
    <location>
        <begin position="333"/>
        <end position="569"/>
    </location>
</feature>
<dbReference type="GO" id="GO:0030256">
    <property type="term" value="C:type I protein secretion system complex"/>
    <property type="evidence" value="ECO:0007669"/>
    <property type="project" value="InterPro"/>
</dbReference>
<dbReference type="Proteomes" id="UP000249082">
    <property type="component" value="Unassembled WGS sequence"/>
</dbReference>
<dbReference type="SUPFAM" id="SSF52540">
    <property type="entry name" value="P-loop containing nucleoside triphosphate hydrolases"/>
    <property type="match status" value="1"/>
</dbReference>
<evidence type="ECO:0000256" key="7">
    <source>
        <dbReference type="SAM" id="MobiDB-lite"/>
    </source>
</evidence>
<keyword evidence="4" id="KW-0067">ATP-binding</keyword>